<dbReference type="Proteomes" id="UP000051446">
    <property type="component" value="Unassembled WGS sequence"/>
</dbReference>
<dbReference type="Pfam" id="PF03284">
    <property type="entry name" value="PHZA_PHZB"/>
    <property type="match status" value="1"/>
</dbReference>
<protein>
    <submittedName>
        <fullName evidence="3">Phenazine biosynthesis protein</fullName>
    </submittedName>
</protein>
<dbReference type="InterPro" id="IPR032710">
    <property type="entry name" value="NTF2-like_dom_sf"/>
</dbReference>
<gene>
    <name evidence="3" type="ORF">TU73_14395</name>
</gene>
<comment type="caution">
    <text evidence="3">The sequence shown here is derived from an EMBL/GenBank/DDBJ whole genome shotgun (WGS) entry which is preliminary data.</text>
</comment>
<dbReference type="Gene3D" id="3.10.450.50">
    <property type="match status" value="1"/>
</dbReference>
<dbReference type="SUPFAM" id="SSF54427">
    <property type="entry name" value="NTF2-like"/>
    <property type="match status" value="1"/>
</dbReference>
<keyword evidence="2" id="KW-0045">Antibiotic biosynthesis</keyword>
<proteinExistence type="inferred from homology"/>
<dbReference type="EMBL" id="JYLH01000008">
    <property type="protein sequence ID" value="KRP44934.1"/>
    <property type="molecule type" value="Genomic_DNA"/>
</dbReference>
<evidence type="ECO:0000256" key="2">
    <source>
        <dbReference type="ARBA" id="ARBA00023194"/>
    </source>
</evidence>
<sequence>MPGSLSSGGFNDHLELRRKNRTTVDQYMRTNGEDRLRRHELFTPDGSGGSWNTETGEPLVFKGHAKLAALGVWLQQCFPDWQWHNVRVFETDNPNHFWVESDGRGTTRVPGYPEGYCENHYIHSFELDNGKITQNREFMNPFEQLRALGIPVPKIKREGIPAS</sequence>
<accession>A0A0R2Y9M2</accession>
<dbReference type="RefSeq" id="WP_057012792.1">
    <property type="nucleotide sequence ID" value="NZ_JYLH01000008.1"/>
</dbReference>
<dbReference type="AlphaFoldDB" id="A0A0R2Y9M2"/>
<organism evidence="3 4">
    <name type="scientific">Pseudomonas libanensis</name>
    <dbReference type="NCBI Taxonomy" id="75588"/>
    <lineage>
        <taxon>Bacteria</taxon>
        <taxon>Pseudomonadati</taxon>
        <taxon>Pseudomonadota</taxon>
        <taxon>Gammaproteobacteria</taxon>
        <taxon>Pseudomonadales</taxon>
        <taxon>Pseudomonadaceae</taxon>
        <taxon>Pseudomonas</taxon>
    </lineage>
</organism>
<dbReference type="GO" id="GO:0017000">
    <property type="term" value="P:antibiotic biosynthetic process"/>
    <property type="evidence" value="ECO:0007669"/>
    <property type="project" value="UniProtKB-KW"/>
</dbReference>
<evidence type="ECO:0000313" key="3">
    <source>
        <dbReference type="EMBL" id="KRP44934.1"/>
    </source>
</evidence>
<name>A0A0R2Y9M2_9PSED</name>
<reference evidence="3 4" key="1">
    <citation type="submission" date="2015-02" db="EMBL/GenBank/DDBJ databases">
        <title>Pseudomonas helleri sp. nov. and Pseudomonas weihenstephanensis sp. nov., isolated from raw cows milk.</title>
        <authorList>
            <person name="von Neubeck M."/>
            <person name="Huptas C."/>
            <person name="Wenning M."/>
            <person name="Scherer S."/>
        </authorList>
    </citation>
    <scope>NUCLEOTIDE SEQUENCE [LARGE SCALE GENOMIC DNA]</scope>
    <source>
        <strain evidence="3 4">DSM 17149</strain>
    </source>
</reference>
<dbReference type="PATRIC" id="fig|75588.4.peg.5300"/>
<comment type="similarity">
    <text evidence="1">Belongs to the PhzA/PhzB family.</text>
</comment>
<evidence type="ECO:0000313" key="4">
    <source>
        <dbReference type="Proteomes" id="UP000051446"/>
    </source>
</evidence>
<evidence type="ECO:0000256" key="1">
    <source>
        <dbReference type="ARBA" id="ARBA00009377"/>
    </source>
</evidence>
<dbReference type="InterPro" id="IPR004964">
    <property type="entry name" value="PhzA_PhzB"/>
</dbReference>